<keyword evidence="3" id="KW-1185">Reference proteome</keyword>
<dbReference type="EMBL" id="OW240920">
    <property type="protein sequence ID" value="CAH2317107.1"/>
    <property type="molecule type" value="Genomic_DNA"/>
</dbReference>
<proteinExistence type="predicted"/>
<reference evidence="2" key="1">
    <citation type="submission" date="2022-03" db="EMBL/GenBank/DDBJ databases">
        <authorList>
            <person name="Alioto T."/>
            <person name="Alioto T."/>
            <person name="Gomez Garrido J."/>
        </authorList>
    </citation>
    <scope>NUCLEOTIDE SEQUENCE</scope>
</reference>
<evidence type="ECO:0000313" key="2">
    <source>
        <dbReference type="EMBL" id="CAH2317107.1"/>
    </source>
</evidence>
<dbReference type="InterPro" id="IPR000488">
    <property type="entry name" value="Death_dom"/>
</dbReference>
<dbReference type="AlphaFoldDB" id="A0AAD1WQD9"/>
<evidence type="ECO:0000313" key="3">
    <source>
        <dbReference type="Proteomes" id="UP001295444"/>
    </source>
</evidence>
<evidence type="ECO:0000259" key="1">
    <source>
        <dbReference type="PROSITE" id="PS50017"/>
    </source>
</evidence>
<protein>
    <submittedName>
        <fullName evidence="2">Tumor necrosis factor receptor superfamily member 16-like</fullName>
    </submittedName>
</protein>
<organism evidence="2 3">
    <name type="scientific">Pelobates cultripes</name>
    <name type="common">Western spadefoot toad</name>
    <dbReference type="NCBI Taxonomy" id="61616"/>
    <lineage>
        <taxon>Eukaryota</taxon>
        <taxon>Metazoa</taxon>
        <taxon>Chordata</taxon>
        <taxon>Craniata</taxon>
        <taxon>Vertebrata</taxon>
        <taxon>Euteleostomi</taxon>
        <taxon>Amphibia</taxon>
        <taxon>Batrachia</taxon>
        <taxon>Anura</taxon>
        <taxon>Pelobatoidea</taxon>
        <taxon>Pelobatidae</taxon>
        <taxon>Pelobates</taxon>
    </lineage>
</organism>
<dbReference type="Proteomes" id="UP001295444">
    <property type="component" value="Chromosome 09"/>
</dbReference>
<keyword evidence="2" id="KW-0675">Receptor</keyword>
<dbReference type="GO" id="GO:0007165">
    <property type="term" value="P:signal transduction"/>
    <property type="evidence" value="ECO:0007669"/>
    <property type="project" value="InterPro"/>
</dbReference>
<dbReference type="PROSITE" id="PS50017">
    <property type="entry name" value="DEATH_DOMAIN"/>
    <property type="match status" value="1"/>
</dbReference>
<accession>A0AAD1WQD9</accession>
<feature type="domain" description="Death" evidence="1">
    <location>
        <begin position="201"/>
        <end position="269"/>
    </location>
</feature>
<sequence length="269" mass="30897">MFPPKQNRMEPVEDDETVSAAMLPIGRSREGTTNWAASNQYQTDISEHTNDFHTLRSDTNQLMSQSELQISFSATLPFQNSSPPGFPDILWSQNVLAEFSNLVDFTHSEAASLCTLLGNPADDGLIKVKQFLRVFQSQPAAYLKLRELTWLLKHLKRQDVLMKIREQTNLRRWLGPVLPEEIRIKDMTVSHRIQFTTALSITDSAGNDWRLLAHMLHIPRTHVELWQERSKNPAEMVLKSWEVKVTEATVGRLFDLMTEMRREDLAALL</sequence>
<dbReference type="InterPro" id="IPR011029">
    <property type="entry name" value="DEATH-like_dom_sf"/>
</dbReference>
<dbReference type="Gene3D" id="1.10.533.10">
    <property type="entry name" value="Death Domain, Fas"/>
    <property type="match status" value="1"/>
</dbReference>
<dbReference type="SUPFAM" id="SSF47986">
    <property type="entry name" value="DEATH domain"/>
    <property type="match status" value="1"/>
</dbReference>
<dbReference type="Pfam" id="PF00531">
    <property type="entry name" value="Death"/>
    <property type="match status" value="1"/>
</dbReference>
<name>A0AAD1WQD9_PELCU</name>
<gene>
    <name evidence="2" type="ORF">PECUL_23A014703</name>
</gene>